<evidence type="ECO:0000259" key="3">
    <source>
        <dbReference type="Pfam" id="PF05692"/>
    </source>
</evidence>
<dbReference type="HOGENOM" id="CLU_026702_2_0_14"/>
<keyword evidence="2" id="KW-0732">Signal</keyword>
<feature type="signal peptide" evidence="2">
    <location>
        <begin position="1"/>
        <end position="22"/>
    </location>
</feature>
<evidence type="ECO:0000313" key="4">
    <source>
        <dbReference type="EMBL" id="AFP79396.1"/>
    </source>
</evidence>
<reference evidence="4 5" key="1">
    <citation type="journal article" date="2012" name="Microbiology">
        <title>Extensive variation in surface lipoprotein gene content and genomic changes associated with virulence during evolution of a novel North American house finch epizootic strain of Mycoplasma gallisepticum.</title>
        <authorList>
            <person name="Tulman E.R."/>
            <person name="Liao X."/>
            <person name="Szczepanek S.M."/>
            <person name="Ley D.H."/>
            <person name="Kutish G.F."/>
            <person name="Geary S.J."/>
        </authorList>
    </citation>
    <scope>NUCLEOTIDE SEQUENCE [LARGE SCALE GENOMIC DNA]</scope>
    <source>
        <strain evidence="5">House finch-associated</strain>
    </source>
</reference>
<dbReference type="Pfam" id="PF07554">
    <property type="entry name" value="FIVAR"/>
    <property type="match status" value="2"/>
</dbReference>
<feature type="compositionally biased region" description="Pro residues" evidence="1">
    <location>
        <begin position="33"/>
        <end position="53"/>
    </location>
</feature>
<keyword evidence="4" id="KW-0449">Lipoprotein</keyword>
<proteinExistence type="predicted"/>
<dbReference type="AlphaFoldDB" id="J3YTS4"/>
<feature type="chain" id="PRO_5003777733" evidence="2">
    <location>
        <begin position="23"/>
        <end position="675"/>
    </location>
</feature>
<dbReference type="Proteomes" id="UP000003940">
    <property type="component" value="Chromosome"/>
</dbReference>
<sequence length="675" mass="72645">MKRKNILKFVSLLGIGSFVMLAAASCTTATTPTPNPESKPNPAPKPNPMPNPPSGGMNGGNTPTPNPNPPSGGMNGGDANPGNGRGTDNAAQQLADVKAELNTLISSQQAKVSLYEDYAKIQDTLTKAYAAAQAVLDKTDSSAQNLKDAKTTLETAISAADTAKTEFNKTHKALVTSYAELKTNLSKQDETLSPFAELQFQGIKNHLTALYTAGTAVVKMKLQSVDGMVLDATKVNNANKAIIDATNSKLLMDQKNNANDLGTMFVKQILSKSSVLTNENVAVEEHAQPVNYSFVGYSVDIHGTDNDTPPSWNYTKRTVFTVGGSLVENQNGENGNKPLTDVSWVYSLGASNKYSLKFSYFGPSTGYLYFPYKLVKADQAGKIGLEYSLNGGAKSALQFAASVSATDDAAGETHTMPTETTTTTPANSDMVNPAPAVNDIKIAKVTLSELKFGDNTIEFTVPDQKVAPMFGNFYLTSNANNSEMIYNDIFGNSLSNDTVTVNVLKGYNLASDYSTYFAEYKNMTVDGKDLGNHYLIGFIGGHNNRSWNNDKGTPMNSPVNTGSNRTFTLFVNAPQNGDYYVGGVYRTSNNRTLKLWTTSETENFVQFNNLNSGTNAPLKTFDSKTINMSNVLNNKKTIKLKKGLNKITLGSINNSIAPNLGNLTFTLMPSSENKK</sequence>
<dbReference type="KEGG" id="mgw:HFMG01WIA_1554"/>
<evidence type="ECO:0000256" key="1">
    <source>
        <dbReference type="SAM" id="MobiDB-lite"/>
    </source>
</evidence>
<organism evidence="4 5">
    <name type="scientific">Mycoplasmoides gallisepticum WI01_2001.043-13-2P</name>
    <dbReference type="NCBI Taxonomy" id="1159201"/>
    <lineage>
        <taxon>Bacteria</taxon>
        <taxon>Bacillati</taxon>
        <taxon>Mycoplasmatota</taxon>
        <taxon>Mycoplasmoidales</taxon>
        <taxon>Mycoplasmoidaceae</taxon>
        <taxon>Mycoplasmoides</taxon>
    </lineage>
</organism>
<feature type="compositionally biased region" description="Low complexity" evidence="1">
    <location>
        <begin position="412"/>
        <end position="425"/>
    </location>
</feature>
<accession>J3YTS4</accession>
<feature type="region of interest" description="Disordered" evidence="1">
    <location>
        <begin position="28"/>
        <end position="89"/>
    </location>
</feature>
<dbReference type="EMBL" id="CP003510">
    <property type="protein sequence ID" value="AFP79396.1"/>
    <property type="molecule type" value="Genomic_DNA"/>
</dbReference>
<evidence type="ECO:0000256" key="2">
    <source>
        <dbReference type="SAM" id="SignalP"/>
    </source>
</evidence>
<dbReference type="Pfam" id="PF05692">
    <property type="entry name" value="Myco_haema"/>
    <property type="match status" value="1"/>
</dbReference>
<dbReference type="InterPro" id="IPR008692">
    <property type="entry name" value="Hemogglutn_Mycoplasma"/>
</dbReference>
<evidence type="ECO:0000313" key="5">
    <source>
        <dbReference type="Proteomes" id="UP000003940"/>
    </source>
</evidence>
<feature type="domain" description="Haemagglutinin Mycoplasma" evidence="3">
    <location>
        <begin position="265"/>
        <end position="668"/>
    </location>
</feature>
<name>J3YTS4_MYCGL</name>
<gene>
    <name evidence="4" type="ORF">HFMG01WIA_1554</name>
</gene>
<dbReference type="RefSeq" id="WP_014886367.1">
    <property type="nucleotide sequence ID" value="NC_018410.1"/>
</dbReference>
<dbReference type="PROSITE" id="PS51257">
    <property type="entry name" value="PROKAR_LIPOPROTEIN"/>
    <property type="match status" value="1"/>
</dbReference>
<protein>
    <submittedName>
        <fullName evidence="4">Variably expressed lipoprotein and hemagglutinin (VlhA) family protein</fullName>
    </submittedName>
</protein>
<dbReference type="PATRIC" id="fig|1159201.4.peg.427"/>
<feature type="region of interest" description="Disordered" evidence="1">
    <location>
        <begin position="408"/>
        <end position="430"/>
    </location>
</feature>